<dbReference type="Pfam" id="PF07993">
    <property type="entry name" value="NAD_binding_4"/>
    <property type="match status" value="2"/>
</dbReference>
<dbReference type="FunFam" id="3.40.50.720:FF:000143">
    <property type="entry name" value="Fatty acyl-CoA reductase"/>
    <property type="match status" value="2"/>
</dbReference>
<evidence type="ECO:0000256" key="8">
    <source>
        <dbReference type="ARBA" id="ARBA00023136"/>
    </source>
</evidence>
<sequence length="1054" mass="120598">MTIITTNMLTPIQQFYSGQNVFITGGTGFLGKILIEKLLRSCPDISSIYILVRPKKGQDIIQRIENIFDDPVFERLKKEQSKFRHKIFGICGDCSKVGLGLSTSDRDLLASEVSIVFNVAATVRFDEKIEDAVAINIRGPKETLDLCRSMKQLRSVVHVSTAYSNCNRDDIDEKFYEAPISGDNIMKLISTLDSKKLSDITKILLDDFPNTYAYTKQIAEQIIQQYGKDLPVGIFRPAIVISTYKEPISGWIDNVYGPTGALVGAGAGLIRTLNIDKNCTAELVPVDYTVNALVASAWDIVNKKNEAADPPIYNYNSTWNNKITWGEYIDFAFEYGKKIPSIKSIWCYSMTPVKNKIIYYILRLLLHLLPGLLIDIGLIMTFKKPRILNAYKKIHKFSNVTAYFGTHMWKFSNTNTQLLWRNLSQEDKDIFYFSMNDFNWRDFVEKSVNGLRLYTFKDDPSTIPMAKKRMAKLLLLHKIIKWGTIGLVAWFFYTLINMSLTSATGLSIFKTDTITSFLDDFYLYLATSIYADHTINNDVDTDNENESNNNNENINNTQVIMGTPIQNFYAGQNVFITGGTGFLGKTLVEKLLRSCDISTIYLLVRPKKGLNIIDRLDDLFNDPIFDCLKKNSPKFRYKVVPIAGDVEKTDLGLSPKDRELLIQEVSIVFNSAATVRFDEKLRIATTINAGGTLETLKLVNEMTKLKAMVHVSTAYSNCHEDIIEERFYSHPIKYENLKVVTKSLTDEAIEDVLPRLLENWPNTYTFTKAVAEQVVRQMSNGKPIGIFRPGIIISAAEEPLPGWVDNYYGPTGGVTAASLGVLKTTQMDPNVKANLVPVDYTVNALIACAWDISTQTTRRNDDMLIYNYVSTTDAPVTWNNFFIDYCLESAREYPILQTKWYMTFSITKNRLAYNLSMIFLHLLPALLVDLIFLCTGQKPKLYKMLSKIFKYLDVVRVFTMKDWNWKANNVPLMWKRLDQEDQKIFKFSLTGFNWKEYSRNYMMGIKIYLFKEGLNTLEASKERQKRFRIIHETTKMILVIIFIASLWKIFQIIF</sequence>
<dbReference type="GO" id="GO:0080019">
    <property type="term" value="F:alcohol-forming very long-chain fatty acyl-CoA reductase activity"/>
    <property type="evidence" value="ECO:0007669"/>
    <property type="project" value="InterPro"/>
</dbReference>
<dbReference type="InterPro" id="IPR026055">
    <property type="entry name" value="FAR"/>
</dbReference>
<dbReference type="Proteomes" id="UP000639338">
    <property type="component" value="Unassembled WGS sequence"/>
</dbReference>
<gene>
    <name evidence="13" type="ORF">HCN44_000944</name>
</gene>
<evidence type="ECO:0000256" key="6">
    <source>
        <dbReference type="ARBA" id="ARBA00022989"/>
    </source>
</evidence>
<dbReference type="GO" id="GO:0102965">
    <property type="term" value="F:alcohol-forming long-chain fatty acyl-CoA reductase activity"/>
    <property type="evidence" value="ECO:0007669"/>
    <property type="project" value="UniProtKB-EC"/>
</dbReference>
<dbReference type="Gene3D" id="3.40.50.720">
    <property type="entry name" value="NAD(P)-binding Rossmann-like Domain"/>
    <property type="match status" value="2"/>
</dbReference>
<feature type="transmembrane region" description="Helical" evidence="10">
    <location>
        <begin position="1033"/>
        <end position="1053"/>
    </location>
</feature>
<evidence type="ECO:0000259" key="11">
    <source>
        <dbReference type="Pfam" id="PF03015"/>
    </source>
</evidence>
<dbReference type="GO" id="GO:0035336">
    <property type="term" value="P:long-chain fatty-acyl-CoA metabolic process"/>
    <property type="evidence" value="ECO:0007669"/>
    <property type="project" value="TreeGrafter"/>
</dbReference>
<comment type="similarity">
    <text evidence="2 10">Belongs to the fatty acyl-CoA reductase family.</text>
</comment>
<comment type="caution">
    <text evidence="13">The sequence shown here is derived from an EMBL/GenBank/DDBJ whole genome shotgun (WGS) entry which is preliminary data.</text>
</comment>
<keyword evidence="4 10" id="KW-0812">Transmembrane</keyword>
<reference evidence="13 14" key="1">
    <citation type="submission" date="2020-08" db="EMBL/GenBank/DDBJ databases">
        <title>Aphidius gifuensis genome sequencing and assembly.</title>
        <authorList>
            <person name="Du Z."/>
        </authorList>
    </citation>
    <scope>NUCLEOTIDE SEQUENCE [LARGE SCALE GENOMIC DNA]</scope>
    <source>
        <strain evidence="13">YNYX2018</strain>
        <tissue evidence="13">Adults</tissue>
    </source>
</reference>
<dbReference type="InterPro" id="IPR036291">
    <property type="entry name" value="NAD(P)-bd_dom_sf"/>
</dbReference>
<evidence type="ECO:0000256" key="10">
    <source>
        <dbReference type="RuleBase" id="RU363097"/>
    </source>
</evidence>
<dbReference type="Pfam" id="PF03015">
    <property type="entry name" value="Sterile"/>
    <property type="match status" value="2"/>
</dbReference>
<evidence type="ECO:0000256" key="3">
    <source>
        <dbReference type="ARBA" id="ARBA00022516"/>
    </source>
</evidence>
<evidence type="ECO:0000256" key="4">
    <source>
        <dbReference type="ARBA" id="ARBA00022692"/>
    </source>
</evidence>
<dbReference type="CDD" id="cd05236">
    <property type="entry name" value="FAR-N_SDR_e"/>
    <property type="match status" value="2"/>
</dbReference>
<evidence type="ECO:0000256" key="9">
    <source>
        <dbReference type="ARBA" id="ARBA00052530"/>
    </source>
</evidence>
<keyword evidence="3 10" id="KW-0444">Lipid biosynthesis</keyword>
<dbReference type="CDD" id="cd09071">
    <property type="entry name" value="FAR_C"/>
    <property type="match status" value="2"/>
</dbReference>
<feature type="domain" description="Thioester reductase (TE)" evidence="12">
    <location>
        <begin position="23"/>
        <end position="292"/>
    </location>
</feature>
<feature type="domain" description="Thioester reductase (TE)" evidence="12">
    <location>
        <begin position="576"/>
        <end position="844"/>
    </location>
</feature>
<keyword evidence="7 10" id="KW-0443">Lipid metabolism</keyword>
<feature type="transmembrane region" description="Helical" evidence="10">
    <location>
        <begin position="357"/>
        <end position="382"/>
    </location>
</feature>
<dbReference type="PANTHER" id="PTHR11011">
    <property type="entry name" value="MALE STERILITY PROTEIN 2-RELATED"/>
    <property type="match status" value="1"/>
</dbReference>
<comment type="subcellular location">
    <subcellularLocation>
        <location evidence="1">Membrane</location>
        <topology evidence="1">Multi-pass membrane protein</topology>
    </subcellularLocation>
</comment>
<evidence type="ECO:0000256" key="2">
    <source>
        <dbReference type="ARBA" id="ARBA00005928"/>
    </source>
</evidence>
<dbReference type="EMBL" id="JACMRX010000005">
    <property type="protein sequence ID" value="KAF7988371.1"/>
    <property type="molecule type" value="Genomic_DNA"/>
</dbReference>
<keyword evidence="8 10" id="KW-0472">Membrane</keyword>
<evidence type="ECO:0000259" key="12">
    <source>
        <dbReference type="Pfam" id="PF07993"/>
    </source>
</evidence>
<keyword evidence="6 10" id="KW-1133">Transmembrane helix</keyword>
<dbReference type="GO" id="GO:0016020">
    <property type="term" value="C:membrane"/>
    <property type="evidence" value="ECO:0007669"/>
    <property type="project" value="UniProtKB-SubCell"/>
</dbReference>
<protein>
    <recommendedName>
        <fullName evidence="10">Fatty acyl-CoA reductase</fullName>
        <ecNumber evidence="10">1.2.1.84</ecNumber>
    </recommendedName>
</protein>
<keyword evidence="14" id="KW-1185">Reference proteome</keyword>
<dbReference type="OrthoDB" id="429813at2759"/>
<proteinExistence type="inferred from homology"/>
<evidence type="ECO:0000256" key="7">
    <source>
        <dbReference type="ARBA" id="ARBA00023098"/>
    </source>
</evidence>
<name>A0A834XLV1_APHGI</name>
<evidence type="ECO:0000256" key="5">
    <source>
        <dbReference type="ARBA" id="ARBA00022857"/>
    </source>
</evidence>
<accession>A0A834XLV1</accession>
<keyword evidence="5 10" id="KW-0521">NADP</keyword>
<keyword evidence="10" id="KW-0560">Oxidoreductase</keyword>
<evidence type="ECO:0000256" key="1">
    <source>
        <dbReference type="ARBA" id="ARBA00004141"/>
    </source>
</evidence>
<dbReference type="InterPro" id="IPR013120">
    <property type="entry name" value="FAR_NAD-bd"/>
</dbReference>
<dbReference type="InterPro" id="IPR033640">
    <property type="entry name" value="FAR_C"/>
</dbReference>
<feature type="domain" description="Fatty acyl-CoA reductase C-terminal" evidence="11">
    <location>
        <begin position="366"/>
        <end position="458"/>
    </location>
</feature>
<dbReference type="GO" id="GO:0005777">
    <property type="term" value="C:peroxisome"/>
    <property type="evidence" value="ECO:0007669"/>
    <property type="project" value="TreeGrafter"/>
</dbReference>
<feature type="transmembrane region" description="Helical" evidence="10">
    <location>
        <begin position="911"/>
        <end position="934"/>
    </location>
</feature>
<evidence type="ECO:0000313" key="13">
    <source>
        <dbReference type="EMBL" id="KAF7988371.1"/>
    </source>
</evidence>
<comment type="function">
    <text evidence="10">Catalyzes the reduction of fatty acyl-CoA to fatty alcohols.</text>
</comment>
<organism evidence="13 14">
    <name type="scientific">Aphidius gifuensis</name>
    <name type="common">Parasitoid wasp</name>
    <dbReference type="NCBI Taxonomy" id="684658"/>
    <lineage>
        <taxon>Eukaryota</taxon>
        <taxon>Metazoa</taxon>
        <taxon>Ecdysozoa</taxon>
        <taxon>Arthropoda</taxon>
        <taxon>Hexapoda</taxon>
        <taxon>Insecta</taxon>
        <taxon>Pterygota</taxon>
        <taxon>Neoptera</taxon>
        <taxon>Endopterygota</taxon>
        <taxon>Hymenoptera</taxon>
        <taxon>Apocrita</taxon>
        <taxon>Ichneumonoidea</taxon>
        <taxon>Braconidae</taxon>
        <taxon>Aphidiinae</taxon>
        <taxon>Aphidius</taxon>
    </lineage>
</organism>
<evidence type="ECO:0000313" key="14">
    <source>
        <dbReference type="Proteomes" id="UP000639338"/>
    </source>
</evidence>
<feature type="transmembrane region" description="Helical" evidence="10">
    <location>
        <begin position="473"/>
        <end position="493"/>
    </location>
</feature>
<dbReference type="SUPFAM" id="SSF51735">
    <property type="entry name" value="NAD(P)-binding Rossmann-fold domains"/>
    <property type="match status" value="2"/>
</dbReference>
<feature type="domain" description="Fatty acyl-CoA reductase C-terminal" evidence="11">
    <location>
        <begin position="920"/>
        <end position="1012"/>
    </location>
</feature>
<comment type="catalytic activity">
    <reaction evidence="9 10">
        <text>a long-chain fatty acyl-CoA + 2 NADPH + 2 H(+) = a long-chain primary fatty alcohol + 2 NADP(+) + CoA</text>
        <dbReference type="Rhea" id="RHEA:52716"/>
        <dbReference type="ChEBI" id="CHEBI:15378"/>
        <dbReference type="ChEBI" id="CHEBI:57287"/>
        <dbReference type="ChEBI" id="CHEBI:57783"/>
        <dbReference type="ChEBI" id="CHEBI:58349"/>
        <dbReference type="ChEBI" id="CHEBI:77396"/>
        <dbReference type="ChEBI" id="CHEBI:83139"/>
        <dbReference type="EC" id="1.2.1.84"/>
    </reaction>
</comment>
<dbReference type="PANTHER" id="PTHR11011:SF60">
    <property type="entry name" value="FATTY ACYL-COA REDUCTASE-RELATED"/>
    <property type="match status" value="1"/>
</dbReference>
<dbReference type="EC" id="1.2.1.84" evidence="10"/>
<dbReference type="AlphaFoldDB" id="A0A834XLV1"/>